<dbReference type="AlphaFoldDB" id="A0A175WEV8"/>
<name>A0A175WEV8_9PEZI</name>
<comment type="caution">
    <text evidence="1">The sequence shown here is derived from an EMBL/GenBank/DDBJ whole genome shotgun (WGS) entry which is preliminary data.</text>
</comment>
<keyword evidence="2" id="KW-1185">Reference proteome</keyword>
<reference evidence="1 2" key="1">
    <citation type="journal article" date="2016" name="Genome Announc.">
        <title>Genome Sequence of Madurella mycetomatis mm55, Isolated from a Human Mycetoma Case in Sudan.</title>
        <authorList>
            <person name="Smit S."/>
            <person name="Derks M.F."/>
            <person name="Bervoets S."/>
            <person name="Fahal A."/>
            <person name="van Leeuwen W."/>
            <person name="van Belkum A."/>
            <person name="van de Sande W.W."/>
        </authorList>
    </citation>
    <scope>NUCLEOTIDE SEQUENCE [LARGE SCALE GENOMIC DNA]</scope>
    <source>
        <strain evidence="2">mm55</strain>
    </source>
</reference>
<gene>
    <name evidence="1" type="ORF">MMYC01_201546</name>
</gene>
<dbReference type="PANTHER" id="PTHR33112:SF16">
    <property type="entry name" value="HETEROKARYON INCOMPATIBILITY DOMAIN-CONTAINING PROTEIN"/>
    <property type="match status" value="1"/>
</dbReference>
<dbReference type="Proteomes" id="UP000078237">
    <property type="component" value="Unassembled WGS sequence"/>
</dbReference>
<sequence>MEQFASTASNAISRSTNLPQTFCFAEGPNGDEWNLLAFQICNLPHGLHVDCHRRIDTALQLDHSPLPLHTRAWVLQERILAPRTLYYGAWGFAWASFLRVRIRAGSTPEVPSPEKAVAMFSAWLDVRAAYTGCQLTYFDDRLVAVSGVVGRIEKLTSWKGLWGIWEERLLHELSWFVDEPSARPHTEEYLAPTWSWAGVRGRVFEETAVASGSGNLPLGLTKSPGRERMHRGEVDKDRDSYAVASWAADTVEESSRTELAAGEGLYCLLLSKNSDQIQDQALITAS</sequence>
<organism evidence="1 2">
    <name type="scientific">Madurella mycetomatis</name>
    <dbReference type="NCBI Taxonomy" id="100816"/>
    <lineage>
        <taxon>Eukaryota</taxon>
        <taxon>Fungi</taxon>
        <taxon>Dikarya</taxon>
        <taxon>Ascomycota</taxon>
        <taxon>Pezizomycotina</taxon>
        <taxon>Sordariomycetes</taxon>
        <taxon>Sordariomycetidae</taxon>
        <taxon>Sordariales</taxon>
        <taxon>Sordariales incertae sedis</taxon>
        <taxon>Madurella</taxon>
    </lineage>
</organism>
<evidence type="ECO:0000313" key="1">
    <source>
        <dbReference type="EMBL" id="KXX82092.1"/>
    </source>
</evidence>
<evidence type="ECO:0000313" key="2">
    <source>
        <dbReference type="Proteomes" id="UP000078237"/>
    </source>
</evidence>
<proteinExistence type="predicted"/>
<dbReference type="OrthoDB" id="4588820at2759"/>
<dbReference type="EMBL" id="LCTW02000021">
    <property type="protein sequence ID" value="KXX82092.1"/>
    <property type="molecule type" value="Genomic_DNA"/>
</dbReference>
<dbReference type="PANTHER" id="PTHR33112">
    <property type="entry name" value="DOMAIN PROTEIN, PUTATIVE-RELATED"/>
    <property type="match status" value="1"/>
</dbReference>
<accession>A0A175WEV8</accession>
<protein>
    <submittedName>
        <fullName evidence="1">Uncharacterized protein</fullName>
    </submittedName>
</protein>
<dbReference type="VEuPathDB" id="FungiDB:MMYC01_201546"/>
<dbReference type="STRING" id="100816.A0A175WEV8"/>